<dbReference type="GO" id="GO:0006355">
    <property type="term" value="P:regulation of DNA-templated transcription"/>
    <property type="evidence" value="ECO:0007669"/>
    <property type="project" value="InterPro"/>
</dbReference>
<accession>A0A200QNL9</accession>
<dbReference type="Proteomes" id="UP000195402">
    <property type="component" value="Unassembled WGS sequence"/>
</dbReference>
<keyword evidence="5" id="KW-1185">Reference proteome</keyword>
<comment type="similarity">
    <text evidence="1">Belongs to the GeBP family.</text>
</comment>
<feature type="region of interest" description="Disordered" evidence="2">
    <location>
        <begin position="251"/>
        <end position="280"/>
    </location>
</feature>
<comment type="caution">
    <text evidence="4">The sequence shown here is derived from an EMBL/GenBank/DDBJ whole genome shotgun (WGS) entry which is preliminary data.</text>
</comment>
<feature type="compositionally biased region" description="Acidic residues" evidence="2">
    <location>
        <begin position="31"/>
        <end position="74"/>
    </location>
</feature>
<evidence type="ECO:0000256" key="1">
    <source>
        <dbReference type="ARBA" id="ARBA00010820"/>
    </source>
</evidence>
<reference evidence="4 5" key="1">
    <citation type="journal article" date="2017" name="Mol. Plant">
        <title>The Genome of Medicinal Plant Macleaya cordata Provides New Insights into Benzylisoquinoline Alkaloids Metabolism.</title>
        <authorList>
            <person name="Liu X."/>
            <person name="Liu Y."/>
            <person name="Huang P."/>
            <person name="Ma Y."/>
            <person name="Qing Z."/>
            <person name="Tang Q."/>
            <person name="Cao H."/>
            <person name="Cheng P."/>
            <person name="Zheng Y."/>
            <person name="Yuan Z."/>
            <person name="Zhou Y."/>
            <person name="Liu J."/>
            <person name="Tang Z."/>
            <person name="Zhuo Y."/>
            <person name="Zhang Y."/>
            <person name="Yu L."/>
            <person name="Huang J."/>
            <person name="Yang P."/>
            <person name="Peng Q."/>
            <person name="Zhang J."/>
            <person name="Jiang W."/>
            <person name="Zhang Z."/>
            <person name="Lin K."/>
            <person name="Ro D.K."/>
            <person name="Chen X."/>
            <person name="Xiong X."/>
            <person name="Shang Y."/>
            <person name="Huang S."/>
            <person name="Zeng J."/>
        </authorList>
    </citation>
    <scope>NUCLEOTIDE SEQUENCE [LARGE SCALE GENOMIC DNA]</scope>
    <source>
        <strain evidence="5">cv. BLH2017</strain>
        <tissue evidence="4">Root</tissue>
    </source>
</reference>
<name>A0A200QNL9_MACCD</name>
<sequence>MTLKRRSNPPAASSSSEEVVDKIEDAKHEQPEEEEESEKEEEEEEEESEKEEEEEESEKEEKVEEEEEEEEEEESEKKVEENEEEVEKEETEEKEEEVQKEKETTNVIKPTNSTVTPSKRCPTVEKLTMMEKRRKKNNDRLPFQRVWSEHDEIVILEGMVDYMKKKKKKGLKPNDDMDAFLEFIKKSLQVDHVKTSQLREKIRRLKEKFQNNARKEKELGEKLKFLKPHDSKSYEISKMIWTPINVKALEASNNGGGKSSNRKSKAKQPDMHEPGKEDDLGWSILPSTLGGFLGNEEWLLELIGTSKAKELEQKWKLQIIDETKAYLNMVELAREGAKAVLDGLESTSNS</sequence>
<feature type="region of interest" description="Disordered" evidence="2">
    <location>
        <begin position="1"/>
        <end position="123"/>
    </location>
</feature>
<gene>
    <name evidence="4" type="ORF">BVC80_1485g35</name>
</gene>
<evidence type="ECO:0000313" key="5">
    <source>
        <dbReference type="Proteomes" id="UP000195402"/>
    </source>
</evidence>
<dbReference type="AlphaFoldDB" id="A0A200QNL9"/>
<feature type="compositionally biased region" description="Acidic residues" evidence="2">
    <location>
        <begin position="81"/>
        <end position="96"/>
    </location>
</feature>
<feature type="compositionally biased region" description="Basic and acidic residues" evidence="2">
    <location>
        <begin position="19"/>
        <end position="30"/>
    </location>
</feature>
<dbReference type="OrthoDB" id="661680at2759"/>
<evidence type="ECO:0000256" key="2">
    <source>
        <dbReference type="SAM" id="MobiDB-lite"/>
    </source>
</evidence>
<evidence type="ECO:0000313" key="4">
    <source>
        <dbReference type="EMBL" id="OVA12061.1"/>
    </source>
</evidence>
<dbReference type="OMA" id="KSVWGSE"/>
<dbReference type="PANTHER" id="PTHR31662:SF33">
    <property type="entry name" value="DNA-BINDING STOREKEEPER PROTEIN TRANSCRIPTIONAL REGULATOR-LIKE PROTEIN"/>
    <property type="match status" value="1"/>
</dbReference>
<dbReference type="InterPro" id="IPR007592">
    <property type="entry name" value="GEBP"/>
</dbReference>
<dbReference type="FunCoup" id="A0A200QNL9">
    <property type="interactions" value="997"/>
</dbReference>
<dbReference type="EMBL" id="MVGT01001428">
    <property type="protein sequence ID" value="OVA12061.1"/>
    <property type="molecule type" value="Genomic_DNA"/>
</dbReference>
<dbReference type="GO" id="GO:0005634">
    <property type="term" value="C:nucleus"/>
    <property type="evidence" value="ECO:0007669"/>
    <property type="project" value="TreeGrafter"/>
</dbReference>
<dbReference type="STRING" id="56857.A0A200QNL9"/>
<dbReference type="PANTHER" id="PTHR31662">
    <property type="entry name" value="BNAANNG10740D PROTEIN-RELATED"/>
    <property type="match status" value="1"/>
</dbReference>
<feature type="domain" description="Glabrous enhancer-binding protein-like DBD" evidence="3">
    <location>
        <begin position="143"/>
        <end position="241"/>
    </location>
</feature>
<dbReference type="Pfam" id="PF04504">
    <property type="entry name" value="GeBP-like_DBD"/>
    <property type="match status" value="1"/>
</dbReference>
<evidence type="ECO:0000259" key="3">
    <source>
        <dbReference type="Pfam" id="PF04504"/>
    </source>
</evidence>
<dbReference type="InParanoid" id="A0A200QNL9"/>
<dbReference type="InterPro" id="IPR053932">
    <property type="entry name" value="GeBP-like_DBD"/>
</dbReference>
<feature type="compositionally biased region" description="Polar residues" evidence="2">
    <location>
        <begin position="105"/>
        <end position="117"/>
    </location>
</feature>
<organism evidence="4 5">
    <name type="scientific">Macleaya cordata</name>
    <name type="common">Five-seeded plume-poppy</name>
    <name type="synonym">Bocconia cordata</name>
    <dbReference type="NCBI Taxonomy" id="56857"/>
    <lineage>
        <taxon>Eukaryota</taxon>
        <taxon>Viridiplantae</taxon>
        <taxon>Streptophyta</taxon>
        <taxon>Embryophyta</taxon>
        <taxon>Tracheophyta</taxon>
        <taxon>Spermatophyta</taxon>
        <taxon>Magnoliopsida</taxon>
        <taxon>Ranunculales</taxon>
        <taxon>Papaveraceae</taxon>
        <taxon>Papaveroideae</taxon>
        <taxon>Macleaya</taxon>
    </lineage>
</organism>
<protein>
    <recommendedName>
        <fullName evidence="3">Glabrous enhancer-binding protein-like DBD domain-containing protein</fullName>
    </recommendedName>
</protein>
<feature type="compositionally biased region" description="Basic and acidic residues" evidence="2">
    <location>
        <begin position="267"/>
        <end position="279"/>
    </location>
</feature>
<proteinExistence type="inferred from homology"/>